<evidence type="ECO:0000313" key="11">
    <source>
        <dbReference type="Proteomes" id="UP000033740"/>
    </source>
</evidence>
<accession>A0A0F0LI38</accession>
<reference evidence="10 11" key="1">
    <citation type="submission" date="2015-02" db="EMBL/GenBank/DDBJ databases">
        <title>Draft genome sequences of ten Microbacterium spp. with emphasis on heavy metal contaminated environments.</title>
        <authorList>
            <person name="Corretto E."/>
        </authorList>
    </citation>
    <scope>NUCLEOTIDE SEQUENCE [LARGE SCALE GENOMIC DNA]</scope>
    <source>
        <strain evidence="10 11">ARN176</strain>
    </source>
</reference>
<name>A0A0F0LI38_9MICO</name>
<gene>
    <name evidence="10" type="ORF">RS86_03307</name>
</gene>
<evidence type="ECO:0000256" key="7">
    <source>
        <dbReference type="ARBA" id="ARBA00023136"/>
    </source>
</evidence>
<keyword evidence="7 8" id="KW-0472">Membrane</keyword>
<dbReference type="PANTHER" id="PTHR22911">
    <property type="entry name" value="ACYL-MALONYL CONDENSING ENZYME-RELATED"/>
    <property type="match status" value="1"/>
</dbReference>
<evidence type="ECO:0000313" key="10">
    <source>
        <dbReference type="EMBL" id="KJL31191.1"/>
    </source>
</evidence>
<dbReference type="SUPFAM" id="SSF103481">
    <property type="entry name" value="Multidrug resistance efflux transporter EmrE"/>
    <property type="match status" value="2"/>
</dbReference>
<feature type="transmembrane region" description="Helical" evidence="8">
    <location>
        <begin position="190"/>
        <end position="210"/>
    </location>
</feature>
<keyword evidence="4" id="KW-1003">Cell membrane</keyword>
<keyword evidence="6 8" id="KW-1133">Transmembrane helix</keyword>
<feature type="transmembrane region" description="Helical" evidence="8">
    <location>
        <begin position="42"/>
        <end position="63"/>
    </location>
</feature>
<feature type="transmembrane region" description="Helical" evidence="8">
    <location>
        <begin position="275"/>
        <end position="294"/>
    </location>
</feature>
<evidence type="ECO:0000256" key="4">
    <source>
        <dbReference type="ARBA" id="ARBA00022475"/>
    </source>
</evidence>
<evidence type="ECO:0000259" key="9">
    <source>
        <dbReference type="Pfam" id="PF00892"/>
    </source>
</evidence>
<dbReference type="NCBIfam" id="TIGR00688">
    <property type="entry name" value="rarD"/>
    <property type="match status" value="1"/>
</dbReference>
<dbReference type="InterPro" id="IPR000620">
    <property type="entry name" value="EamA_dom"/>
</dbReference>
<dbReference type="InterPro" id="IPR004626">
    <property type="entry name" value="RarD"/>
</dbReference>
<evidence type="ECO:0000256" key="8">
    <source>
        <dbReference type="SAM" id="Phobius"/>
    </source>
</evidence>
<feature type="transmembrane region" description="Helical" evidence="8">
    <location>
        <begin position="242"/>
        <end position="263"/>
    </location>
</feature>
<dbReference type="AlphaFoldDB" id="A0A0F0LI38"/>
<dbReference type="Proteomes" id="UP000033740">
    <property type="component" value="Unassembled WGS sequence"/>
</dbReference>
<feature type="transmembrane region" description="Helical" evidence="8">
    <location>
        <begin position="155"/>
        <end position="170"/>
    </location>
</feature>
<evidence type="ECO:0000256" key="1">
    <source>
        <dbReference type="ARBA" id="ARBA00004651"/>
    </source>
</evidence>
<dbReference type="Pfam" id="PF00892">
    <property type="entry name" value="EamA"/>
    <property type="match status" value="1"/>
</dbReference>
<proteinExistence type="inferred from homology"/>
<comment type="similarity">
    <text evidence="2">Belongs to the EamA transporter family.</text>
</comment>
<protein>
    <submittedName>
        <fullName evidence="10">EamA-like transporter family protein</fullName>
    </submittedName>
</protein>
<evidence type="ECO:0000256" key="2">
    <source>
        <dbReference type="ARBA" id="ARBA00007362"/>
    </source>
</evidence>
<evidence type="ECO:0000256" key="6">
    <source>
        <dbReference type="ARBA" id="ARBA00022989"/>
    </source>
</evidence>
<comment type="caution">
    <text evidence="10">The sequence shown here is derived from an EMBL/GenBank/DDBJ whole genome shotgun (WGS) entry which is preliminary data.</text>
</comment>
<dbReference type="PATRIC" id="fig|582680.6.peg.3391"/>
<dbReference type="STRING" id="582680.RS86_03307"/>
<feature type="transmembrane region" description="Helical" evidence="8">
    <location>
        <begin position="107"/>
        <end position="124"/>
    </location>
</feature>
<keyword evidence="5 8" id="KW-0812">Transmembrane</keyword>
<evidence type="ECO:0000256" key="3">
    <source>
        <dbReference type="ARBA" id="ARBA00022448"/>
    </source>
</evidence>
<organism evidence="10 11">
    <name type="scientific">Microbacterium azadirachtae</name>
    <dbReference type="NCBI Taxonomy" id="582680"/>
    <lineage>
        <taxon>Bacteria</taxon>
        <taxon>Bacillati</taxon>
        <taxon>Actinomycetota</taxon>
        <taxon>Actinomycetes</taxon>
        <taxon>Micrococcales</taxon>
        <taxon>Microbacteriaceae</taxon>
        <taxon>Microbacterium</taxon>
    </lineage>
</organism>
<evidence type="ECO:0000256" key="5">
    <source>
        <dbReference type="ARBA" id="ARBA00022692"/>
    </source>
</evidence>
<comment type="subcellular location">
    <subcellularLocation>
        <location evidence="1">Cell membrane</location>
        <topology evidence="1">Multi-pass membrane protein</topology>
    </subcellularLocation>
</comment>
<dbReference type="GO" id="GO:0005886">
    <property type="term" value="C:plasma membrane"/>
    <property type="evidence" value="ECO:0007669"/>
    <property type="project" value="UniProtKB-SubCell"/>
</dbReference>
<feature type="transmembrane region" description="Helical" evidence="8">
    <location>
        <begin position="216"/>
        <end position="235"/>
    </location>
</feature>
<feature type="transmembrane region" description="Helical" evidence="8">
    <location>
        <begin position="75"/>
        <end position="95"/>
    </location>
</feature>
<keyword evidence="3" id="KW-0813">Transport</keyword>
<sequence length="319" mass="34344">MTTTPRSAQTVGVASAIGAYLLWGVLPLYFLLLRPTEGWELVAWRVGLSFVFCLVLLAITRGWKPLMAIVRQPRLLALTALAGVLIYINWQVFVLATLNGEIVETSLGYFINPIGTMLLGVFVLKEKLRRLQWVAIGIATIAVLVIVFAHGTFPWIALSLTASFGIYGLVKKKIGPSVDALSGLTLESFWLLPVAVVQLIAVGLTTGITMGANGPLHAGLLAFAGVATAVPLLLFAAGTRRIGLTVIGMIQFITPIMQFLVGVLVMHEPMPVERWIGFGIVWVAIAVFLIDLALATRRMRANRGAIAEPNPGTDTIPVP</sequence>
<feature type="domain" description="EamA" evidence="9">
    <location>
        <begin position="12"/>
        <end position="147"/>
    </location>
</feature>
<dbReference type="PANTHER" id="PTHR22911:SF137">
    <property type="entry name" value="SOLUTE CARRIER FAMILY 35 MEMBER G2-RELATED"/>
    <property type="match status" value="1"/>
</dbReference>
<feature type="transmembrane region" description="Helical" evidence="8">
    <location>
        <begin position="131"/>
        <end position="149"/>
    </location>
</feature>
<keyword evidence="11" id="KW-1185">Reference proteome</keyword>
<dbReference type="RefSeq" id="WP_045273365.1">
    <property type="nucleotide sequence ID" value="NZ_JYIX01000039.1"/>
</dbReference>
<dbReference type="EMBL" id="JYIX01000039">
    <property type="protein sequence ID" value="KJL31191.1"/>
    <property type="molecule type" value="Genomic_DNA"/>
</dbReference>
<feature type="transmembrane region" description="Helical" evidence="8">
    <location>
        <begin position="12"/>
        <end position="30"/>
    </location>
</feature>
<dbReference type="InterPro" id="IPR037185">
    <property type="entry name" value="EmrE-like"/>
</dbReference>